<dbReference type="Proteomes" id="UP001199296">
    <property type="component" value="Unassembled WGS sequence"/>
</dbReference>
<gene>
    <name evidence="1" type="ORF">LJ207_10095</name>
</gene>
<dbReference type="RefSeq" id="WP_229346374.1">
    <property type="nucleotide sequence ID" value="NZ_JAJFAT010000015.1"/>
</dbReference>
<keyword evidence="2" id="KW-1185">Reference proteome</keyword>
<evidence type="ECO:0008006" key="3">
    <source>
        <dbReference type="Google" id="ProtNLM"/>
    </source>
</evidence>
<evidence type="ECO:0000313" key="2">
    <source>
        <dbReference type="Proteomes" id="UP001199296"/>
    </source>
</evidence>
<sequence>METKKLKKAFQKENGILKTSELNELGFDSRQINKLLDENIIEKIKFGYYILSDSVPEEKAVIVKLFPDAVIFLESALFYYNYTDRVPNKWQLAVDKHSNPNKFDNNYLEIEPFFIVDKFFKLGINDIENDGYKIRIYDIDKTICDILRYEKKLDNEVFKNAIQNYINDENKNINNLIKYSKKLNIYKKMQTYIGVWV</sequence>
<protein>
    <recommendedName>
        <fullName evidence="3">Transcriptional regulator, AbiEi antitoxin, Type IV TA system</fullName>
    </recommendedName>
</protein>
<dbReference type="AlphaFoldDB" id="A0AAW4X1N5"/>
<reference evidence="1 2" key="1">
    <citation type="submission" date="2021-10" db="EMBL/GenBank/DDBJ databases">
        <authorList>
            <person name="Grouzdev D.S."/>
            <person name="Pantiukh K.S."/>
            <person name="Krutkina M.S."/>
        </authorList>
    </citation>
    <scope>NUCLEOTIDE SEQUENCE [LARGE SCALE GENOMIC DNA]</scope>
    <source>
        <strain evidence="1 2">Z-7514</strain>
    </source>
</reference>
<accession>A0AAW4X1N5</accession>
<comment type="caution">
    <text evidence="1">The sequence shown here is derived from an EMBL/GenBank/DDBJ whole genome shotgun (WGS) entry which is preliminary data.</text>
</comment>
<dbReference type="EMBL" id="JAJFAT010000015">
    <property type="protein sequence ID" value="MCC3145673.1"/>
    <property type="molecule type" value="Genomic_DNA"/>
</dbReference>
<evidence type="ECO:0000313" key="1">
    <source>
        <dbReference type="EMBL" id="MCC3145673.1"/>
    </source>
</evidence>
<name>A0AAW4X1N5_9FIRM</name>
<organism evidence="1 2">
    <name type="scientific">Halanaerobium polyolivorans</name>
    <dbReference type="NCBI Taxonomy" id="2886943"/>
    <lineage>
        <taxon>Bacteria</taxon>
        <taxon>Bacillati</taxon>
        <taxon>Bacillota</taxon>
        <taxon>Clostridia</taxon>
        <taxon>Halanaerobiales</taxon>
        <taxon>Halanaerobiaceae</taxon>
        <taxon>Halanaerobium</taxon>
    </lineage>
</organism>
<proteinExistence type="predicted"/>